<evidence type="ECO:0008006" key="4">
    <source>
        <dbReference type="Google" id="ProtNLM"/>
    </source>
</evidence>
<dbReference type="Proteomes" id="UP001189429">
    <property type="component" value="Unassembled WGS sequence"/>
</dbReference>
<reference evidence="2" key="1">
    <citation type="submission" date="2023-10" db="EMBL/GenBank/DDBJ databases">
        <authorList>
            <person name="Chen Y."/>
            <person name="Shah S."/>
            <person name="Dougan E. K."/>
            <person name="Thang M."/>
            <person name="Chan C."/>
        </authorList>
    </citation>
    <scope>NUCLEOTIDE SEQUENCE [LARGE SCALE GENOMIC DNA]</scope>
</reference>
<sequence>MCHNYIKNTFHRKELLDHLLGLPLAAHAPAVSTVAAASMRSSACPAPPLPAHARPRAEPRGTAGATASCGAPHDESMARSRSRARAMREGGAQPARGGRSLAGRVHSAGGPMALRGSVKAVVSETGSGVDVVGRGGRARAAPAAAGAGAATTADCERGAAAEAEAEVVCISGQGGWYVDAVDLVLADGTTHSYGNSHNGEALPVWKQARSGNILLAAEPGRDEAGSWRRSSGRAARLDSGEVVVKVEQLNSQVGHLGARLIFTTSSNRIW</sequence>
<protein>
    <recommendedName>
        <fullName evidence="4">Altered inheritance of mitochondria protein 24, mitochondrial</fullName>
    </recommendedName>
</protein>
<comment type="caution">
    <text evidence="2">The sequence shown here is derived from an EMBL/GenBank/DDBJ whole genome shotgun (WGS) entry which is preliminary data.</text>
</comment>
<proteinExistence type="predicted"/>
<evidence type="ECO:0000313" key="3">
    <source>
        <dbReference type="Proteomes" id="UP001189429"/>
    </source>
</evidence>
<feature type="region of interest" description="Disordered" evidence="1">
    <location>
        <begin position="41"/>
        <end position="109"/>
    </location>
</feature>
<evidence type="ECO:0000256" key="1">
    <source>
        <dbReference type="SAM" id="MobiDB-lite"/>
    </source>
</evidence>
<accession>A0ABN9UDY7</accession>
<organism evidence="2 3">
    <name type="scientific">Prorocentrum cordatum</name>
    <dbReference type="NCBI Taxonomy" id="2364126"/>
    <lineage>
        <taxon>Eukaryota</taxon>
        <taxon>Sar</taxon>
        <taxon>Alveolata</taxon>
        <taxon>Dinophyceae</taxon>
        <taxon>Prorocentrales</taxon>
        <taxon>Prorocentraceae</taxon>
        <taxon>Prorocentrum</taxon>
    </lineage>
</organism>
<evidence type="ECO:0000313" key="2">
    <source>
        <dbReference type="EMBL" id="CAK0857058.1"/>
    </source>
</evidence>
<gene>
    <name evidence="2" type="ORF">PCOR1329_LOCUS47269</name>
</gene>
<name>A0ABN9UDY7_9DINO</name>
<keyword evidence="3" id="KW-1185">Reference proteome</keyword>
<dbReference type="EMBL" id="CAUYUJ010015693">
    <property type="protein sequence ID" value="CAK0857058.1"/>
    <property type="molecule type" value="Genomic_DNA"/>
</dbReference>